<evidence type="ECO:0000313" key="2">
    <source>
        <dbReference type="EMBL" id="KAB1079395.1"/>
    </source>
</evidence>
<feature type="chain" id="PRO_5027006454" description="Ribosomal protein S27" evidence="1">
    <location>
        <begin position="18"/>
        <end position="69"/>
    </location>
</feature>
<comment type="caution">
    <text evidence="2">The sequence shown here is derived from an EMBL/GenBank/DDBJ whole genome shotgun (WGS) entry which is preliminary data.</text>
</comment>
<dbReference type="EMBL" id="VZZK01000009">
    <property type="protein sequence ID" value="KAB1079395.1"/>
    <property type="molecule type" value="Genomic_DNA"/>
</dbReference>
<dbReference type="RefSeq" id="WP_151000130.1">
    <property type="nucleotide sequence ID" value="NZ_BPQY01000103.1"/>
</dbReference>
<feature type="signal peptide" evidence="1">
    <location>
        <begin position="1"/>
        <end position="17"/>
    </location>
</feature>
<reference evidence="2 3" key="1">
    <citation type="submission" date="2019-09" db="EMBL/GenBank/DDBJ databases">
        <title>YIM 48816 draft genome.</title>
        <authorList>
            <person name="Jiang L."/>
        </authorList>
    </citation>
    <scope>NUCLEOTIDE SEQUENCE [LARGE SCALE GENOMIC DNA]</scope>
    <source>
        <strain evidence="2 3">YIM 48816</strain>
    </source>
</reference>
<dbReference type="OrthoDB" id="8004446at2"/>
<name>A0A6L3T0E3_9HYPH</name>
<evidence type="ECO:0000256" key="1">
    <source>
        <dbReference type="SAM" id="SignalP"/>
    </source>
</evidence>
<proteinExistence type="predicted"/>
<evidence type="ECO:0000313" key="3">
    <source>
        <dbReference type="Proteomes" id="UP000474159"/>
    </source>
</evidence>
<dbReference type="Proteomes" id="UP000474159">
    <property type="component" value="Unassembled WGS sequence"/>
</dbReference>
<protein>
    <recommendedName>
        <fullName evidence="4">Ribosomal protein S27</fullName>
    </recommendedName>
</protein>
<sequence length="69" mass="7464">MPLILAVVLICAPSVAAQDCSRDTALDVRVLGTMPTPFPCLMGGMATLARSPDEIEGRYAKTVCERRKR</sequence>
<evidence type="ECO:0008006" key="4">
    <source>
        <dbReference type="Google" id="ProtNLM"/>
    </source>
</evidence>
<accession>A0A6L3T0E3</accession>
<dbReference type="AlphaFoldDB" id="A0A6L3T0E3"/>
<keyword evidence="3" id="KW-1185">Reference proteome</keyword>
<keyword evidence="1" id="KW-0732">Signal</keyword>
<gene>
    <name evidence="2" type="ORF">F6X53_11370</name>
</gene>
<organism evidence="2 3">
    <name type="scientific">Methylobacterium soli</name>
    <dbReference type="NCBI Taxonomy" id="553447"/>
    <lineage>
        <taxon>Bacteria</taxon>
        <taxon>Pseudomonadati</taxon>
        <taxon>Pseudomonadota</taxon>
        <taxon>Alphaproteobacteria</taxon>
        <taxon>Hyphomicrobiales</taxon>
        <taxon>Methylobacteriaceae</taxon>
        <taxon>Methylobacterium</taxon>
    </lineage>
</organism>